<dbReference type="PANTHER" id="PTHR30514">
    <property type="entry name" value="GLUCOKINASE"/>
    <property type="match status" value="1"/>
</dbReference>
<evidence type="ECO:0000313" key="5">
    <source>
        <dbReference type="EMBL" id="KGR75940.1"/>
    </source>
</evidence>
<comment type="caution">
    <text evidence="5">The sequence shown here is derived from an EMBL/GenBank/DDBJ whole genome shotgun (WGS) entry which is preliminary data.</text>
</comment>
<protein>
    <recommendedName>
        <fullName evidence="4">HTH rpiR-type domain-containing protein</fullName>
    </recommendedName>
</protein>
<dbReference type="EMBL" id="JPVO01000048">
    <property type="protein sequence ID" value="KGR75940.1"/>
    <property type="molecule type" value="Genomic_DNA"/>
</dbReference>
<dbReference type="PROSITE" id="PS51071">
    <property type="entry name" value="HTH_RPIR"/>
    <property type="match status" value="1"/>
</dbReference>
<dbReference type="GO" id="GO:0097367">
    <property type="term" value="F:carbohydrate derivative binding"/>
    <property type="evidence" value="ECO:0007669"/>
    <property type="project" value="InterPro"/>
</dbReference>
<dbReference type="GO" id="GO:1901135">
    <property type="term" value="P:carbohydrate derivative metabolic process"/>
    <property type="evidence" value="ECO:0007669"/>
    <property type="project" value="InterPro"/>
</dbReference>
<keyword evidence="2" id="KW-0238">DNA-binding</keyword>
<dbReference type="GO" id="GO:0003677">
    <property type="term" value="F:DNA binding"/>
    <property type="evidence" value="ECO:0007669"/>
    <property type="project" value="UniProtKB-KW"/>
</dbReference>
<dbReference type="CDD" id="cd05013">
    <property type="entry name" value="SIS_RpiR"/>
    <property type="match status" value="1"/>
</dbReference>
<feature type="domain" description="HTH rpiR-type" evidence="4">
    <location>
        <begin position="1"/>
        <end position="73"/>
    </location>
</feature>
<dbReference type="Gene3D" id="1.10.10.10">
    <property type="entry name" value="Winged helix-like DNA-binding domain superfamily/Winged helix DNA-binding domain"/>
    <property type="match status" value="1"/>
</dbReference>
<dbReference type="OrthoDB" id="370421at2"/>
<dbReference type="AlphaFoldDB" id="A0A0A3HXI9"/>
<evidence type="ECO:0000313" key="6">
    <source>
        <dbReference type="Proteomes" id="UP000030408"/>
    </source>
</evidence>
<dbReference type="InterPro" id="IPR036388">
    <property type="entry name" value="WH-like_DNA-bd_sf"/>
</dbReference>
<dbReference type="PANTHER" id="PTHR30514:SF18">
    <property type="entry name" value="RPIR-FAMILY TRANSCRIPTIONAL REGULATOR"/>
    <property type="match status" value="1"/>
</dbReference>
<name>A0A0A3HXI9_9BACL</name>
<dbReference type="InterPro" id="IPR046348">
    <property type="entry name" value="SIS_dom_sf"/>
</dbReference>
<evidence type="ECO:0000256" key="1">
    <source>
        <dbReference type="ARBA" id="ARBA00023015"/>
    </source>
</evidence>
<evidence type="ECO:0000256" key="3">
    <source>
        <dbReference type="ARBA" id="ARBA00023163"/>
    </source>
</evidence>
<dbReference type="eggNOG" id="COG1737">
    <property type="taxonomic scope" value="Bacteria"/>
</dbReference>
<keyword evidence="1" id="KW-0805">Transcription regulation</keyword>
<accession>A0A0A3HXI9</accession>
<dbReference type="Pfam" id="PF01418">
    <property type="entry name" value="HTH_6"/>
    <property type="match status" value="1"/>
</dbReference>
<dbReference type="RefSeq" id="WP_036200072.1">
    <property type="nucleotide sequence ID" value="NZ_AVCY01000008.1"/>
</dbReference>
<dbReference type="InterPro" id="IPR009057">
    <property type="entry name" value="Homeodomain-like_sf"/>
</dbReference>
<dbReference type="InterPro" id="IPR000281">
    <property type="entry name" value="HTH_RpiR"/>
</dbReference>
<evidence type="ECO:0000259" key="4">
    <source>
        <dbReference type="PROSITE" id="PS51071"/>
    </source>
</evidence>
<dbReference type="GO" id="GO:0003700">
    <property type="term" value="F:DNA-binding transcription factor activity"/>
    <property type="evidence" value="ECO:0007669"/>
    <property type="project" value="InterPro"/>
</dbReference>
<dbReference type="SUPFAM" id="SSF53697">
    <property type="entry name" value="SIS domain"/>
    <property type="match status" value="1"/>
</dbReference>
<dbReference type="Pfam" id="PF01380">
    <property type="entry name" value="SIS"/>
    <property type="match status" value="1"/>
</dbReference>
<sequence>MKLKWDLSKLTPSQKRIADFIEKSGERILYYSETELAQALQVSNATISRFWKNIGFGNFKSFKADLMEKEQLSPENKLRNSLLQIQSNDLLLHEHLLTMTRNQLANTLRELDQEQFKEAIEVMSNCRKLYIHAPASAEGLAALMKHRLARFGLEIEMLPKSGHELFESLMHLRKEDVVFLFGFVAMNREAGVLLDYAKSANYKTIVMTDCLISDYQDEADYIFYTNRGELWEFHSMIAPTFLVENFILGIGQHLENNSLSNLQRLSELRSQYKDQLPRHR</sequence>
<reference evidence="5 6" key="1">
    <citation type="submission" date="2014-02" db="EMBL/GenBank/DDBJ databases">
        <title>Draft genome sequence of Lysinibacillus sinduriensis JCM 15800.</title>
        <authorList>
            <person name="Zhang F."/>
            <person name="Wang G."/>
            <person name="Zhang L."/>
        </authorList>
    </citation>
    <scope>NUCLEOTIDE SEQUENCE [LARGE SCALE GENOMIC DNA]</scope>
    <source>
        <strain evidence="5 6">JCM 15800</strain>
    </source>
</reference>
<organism evidence="5 6">
    <name type="scientific">Ureibacillus sinduriensis BLB-1 = JCM 15800</name>
    <dbReference type="NCBI Taxonomy" id="1384057"/>
    <lineage>
        <taxon>Bacteria</taxon>
        <taxon>Bacillati</taxon>
        <taxon>Bacillota</taxon>
        <taxon>Bacilli</taxon>
        <taxon>Bacillales</taxon>
        <taxon>Caryophanaceae</taxon>
        <taxon>Ureibacillus</taxon>
    </lineage>
</organism>
<dbReference type="STRING" id="1384057.CD33_08860"/>
<evidence type="ECO:0000256" key="2">
    <source>
        <dbReference type="ARBA" id="ARBA00023125"/>
    </source>
</evidence>
<dbReference type="InterPro" id="IPR001347">
    <property type="entry name" value="SIS_dom"/>
</dbReference>
<dbReference type="Proteomes" id="UP000030408">
    <property type="component" value="Unassembled WGS sequence"/>
</dbReference>
<dbReference type="Gene3D" id="3.40.50.10490">
    <property type="entry name" value="Glucose-6-phosphate isomerase like protein, domain 1"/>
    <property type="match status" value="1"/>
</dbReference>
<proteinExistence type="predicted"/>
<keyword evidence="3" id="KW-0804">Transcription</keyword>
<dbReference type="InterPro" id="IPR035472">
    <property type="entry name" value="RpiR-like_SIS"/>
</dbReference>
<keyword evidence="6" id="KW-1185">Reference proteome</keyword>
<dbReference type="SUPFAM" id="SSF46689">
    <property type="entry name" value="Homeodomain-like"/>
    <property type="match status" value="1"/>
</dbReference>
<dbReference type="InterPro" id="IPR047640">
    <property type="entry name" value="RpiR-like"/>
</dbReference>
<gene>
    <name evidence="5" type="ORF">CD33_08860</name>
</gene>